<feature type="transmembrane region" description="Helical" evidence="5">
    <location>
        <begin position="221"/>
        <end position="242"/>
    </location>
</feature>
<feature type="domain" description="Histidine kinase" evidence="6">
    <location>
        <begin position="503"/>
        <end position="755"/>
    </location>
</feature>
<keyword evidence="4" id="KW-0175">Coiled coil</keyword>
<comment type="caution">
    <text evidence="7">The sequence shown here is derived from an EMBL/GenBank/DDBJ whole genome shotgun (WGS) entry which is preliminary data.</text>
</comment>
<name>A0A8J8JUR0_9BACT</name>
<dbReference type="Pfam" id="PF07695">
    <property type="entry name" value="7TMR-DISM_7TM"/>
    <property type="match status" value="1"/>
</dbReference>
<feature type="transmembrane region" description="Helical" evidence="5">
    <location>
        <begin position="370"/>
        <end position="389"/>
    </location>
</feature>
<dbReference type="Pfam" id="PF02518">
    <property type="entry name" value="HATPase_c"/>
    <property type="match status" value="1"/>
</dbReference>
<dbReference type="GO" id="GO:0000155">
    <property type="term" value="F:phosphorelay sensor kinase activity"/>
    <property type="evidence" value="ECO:0007669"/>
    <property type="project" value="InterPro"/>
</dbReference>
<dbReference type="PANTHER" id="PTHR43065:SF50">
    <property type="entry name" value="HISTIDINE KINASE"/>
    <property type="match status" value="1"/>
</dbReference>
<dbReference type="Proteomes" id="UP000598971">
    <property type="component" value="Unassembled WGS sequence"/>
</dbReference>
<evidence type="ECO:0000256" key="1">
    <source>
        <dbReference type="ARBA" id="ARBA00000085"/>
    </source>
</evidence>
<dbReference type="SMART" id="SM00388">
    <property type="entry name" value="HisKA"/>
    <property type="match status" value="1"/>
</dbReference>
<keyword evidence="5" id="KW-1133">Transmembrane helix</keyword>
<reference evidence="7" key="1">
    <citation type="submission" date="2019-10" db="EMBL/GenBank/DDBJ databases">
        <title>Draft genome sequence of Panacibacter sp. KCS-6.</title>
        <authorList>
            <person name="Yim K.J."/>
        </authorList>
    </citation>
    <scope>NUCLEOTIDE SEQUENCE</scope>
    <source>
        <strain evidence="7">KCS-6</strain>
    </source>
</reference>
<dbReference type="Pfam" id="PF07696">
    <property type="entry name" value="7TMR-DISMED2"/>
    <property type="match status" value="1"/>
</dbReference>
<feature type="coiled-coil region" evidence="4">
    <location>
        <begin position="464"/>
        <end position="494"/>
    </location>
</feature>
<dbReference type="SMART" id="SM00387">
    <property type="entry name" value="HATPase_c"/>
    <property type="match status" value="1"/>
</dbReference>
<proteinExistence type="predicted"/>
<feature type="transmembrane region" description="Helical" evidence="5">
    <location>
        <begin position="341"/>
        <end position="363"/>
    </location>
</feature>
<feature type="transmembrane region" description="Helical" evidence="5">
    <location>
        <begin position="284"/>
        <end position="305"/>
    </location>
</feature>
<dbReference type="AlphaFoldDB" id="A0A8J8JUR0"/>
<keyword evidence="8" id="KW-1185">Reference proteome</keyword>
<evidence type="ECO:0000256" key="5">
    <source>
        <dbReference type="SAM" id="Phobius"/>
    </source>
</evidence>
<evidence type="ECO:0000313" key="7">
    <source>
        <dbReference type="EMBL" id="NNV55834.1"/>
    </source>
</evidence>
<evidence type="ECO:0000256" key="2">
    <source>
        <dbReference type="ARBA" id="ARBA00012438"/>
    </source>
</evidence>
<organism evidence="7 8">
    <name type="scientific">Limnovirga soli</name>
    <dbReference type="NCBI Taxonomy" id="2656915"/>
    <lineage>
        <taxon>Bacteria</taxon>
        <taxon>Pseudomonadati</taxon>
        <taxon>Bacteroidota</taxon>
        <taxon>Chitinophagia</taxon>
        <taxon>Chitinophagales</taxon>
        <taxon>Chitinophagaceae</taxon>
        <taxon>Limnovirga</taxon>
    </lineage>
</organism>
<feature type="transmembrane region" description="Helical" evidence="5">
    <location>
        <begin position="401"/>
        <end position="421"/>
    </location>
</feature>
<dbReference type="PANTHER" id="PTHR43065">
    <property type="entry name" value="SENSOR HISTIDINE KINASE"/>
    <property type="match status" value="1"/>
</dbReference>
<dbReference type="CDD" id="cd00082">
    <property type="entry name" value="HisKA"/>
    <property type="match status" value="1"/>
</dbReference>
<evidence type="ECO:0000259" key="6">
    <source>
        <dbReference type="PROSITE" id="PS50109"/>
    </source>
</evidence>
<dbReference type="Gene3D" id="2.60.40.2380">
    <property type="match status" value="1"/>
</dbReference>
<evidence type="ECO:0000256" key="4">
    <source>
        <dbReference type="SAM" id="Coils"/>
    </source>
</evidence>
<dbReference type="PRINTS" id="PR00344">
    <property type="entry name" value="BCTRLSENSOR"/>
</dbReference>
<keyword evidence="5" id="KW-0812">Transmembrane</keyword>
<gene>
    <name evidence="7" type="ORF">GD597_10215</name>
</gene>
<dbReference type="SUPFAM" id="SSF55874">
    <property type="entry name" value="ATPase domain of HSP90 chaperone/DNA topoisomerase II/histidine kinase"/>
    <property type="match status" value="1"/>
</dbReference>
<dbReference type="Gene3D" id="3.30.565.10">
    <property type="entry name" value="Histidine kinase-like ATPase, C-terminal domain"/>
    <property type="match status" value="1"/>
</dbReference>
<dbReference type="InterPro" id="IPR036097">
    <property type="entry name" value="HisK_dim/P_sf"/>
</dbReference>
<dbReference type="EMBL" id="WHPF01000006">
    <property type="protein sequence ID" value="NNV55834.1"/>
    <property type="molecule type" value="Genomic_DNA"/>
</dbReference>
<dbReference type="InterPro" id="IPR011623">
    <property type="entry name" value="7TMR_DISM_rcpt_extracell_dom1"/>
</dbReference>
<dbReference type="InterPro" id="IPR005467">
    <property type="entry name" value="His_kinase_dom"/>
</dbReference>
<evidence type="ECO:0000313" key="8">
    <source>
        <dbReference type="Proteomes" id="UP000598971"/>
    </source>
</evidence>
<accession>A0A8J8JUR0</accession>
<dbReference type="InterPro" id="IPR003594">
    <property type="entry name" value="HATPase_dom"/>
</dbReference>
<dbReference type="InterPro" id="IPR003661">
    <property type="entry name" value="HisK_dim/P_dom"/>
</dbReference>
<protein>
    <recommendedName>
        <fullName evidence="2">histidine kinase</fullName>
        <ecNumber evidence="2">2.7.13.3</ecNumber>
    </recommendedName>
</protein>
<dbReference type="InterPro" id="IPR011622">
    <property type="entry name" value="7TMR_DISM_rcpt_extracell_dom2"/>
</dbReference>
<comment type="catalytic activity">
    <reaction evidence="1">
        <text>ATP + protein L-histidine = ADP + protein N-phospho-L-histidine.</text>
        <dbReference type="EC" id="2.7.13.3"/>
    </reaction>
</comment>
<dbReference type="Gene3D" id="1.10.287.130">
    <property type="match status" value="1"/>
</dbReference>
<keyword evidence="5" id="KW-0472">Membrane</keyword>
<sequence>MVMRIRHIKKGHTGYYHSFGNCPYKKIHIIIETFKMNNLLKFFITFVFFSFHITDIQAKDKVLIPDAHSGSAPIGKYIYLFNDTLQTYSNADIVFVDKFVNDNKDITIFQNIMPGIIWAKFSISNQHNIPDLNLNLPYSNISEISLFIKKGDSLELLGSSGNRFDFKRRVVTNPAFVFPLNLSGTDTSVYYIKIKSSHPILLPLFISDKAELNETVNFENLFFGLYFGIILSLLLYNFFLYISTKDESYFLYIIYLFFLGFAQTTVSGYGFKYFWPNIPVINEYALPLTTSLAGITGILFTIYFLRVSFYFKRLVYVLAAVILFYFIAILASVFGNNELSYTILNYAGIIAGLLLIIISFMIGRKGYKPAYFYFVAWVFFLAGIIVFSLRNLNIIPYTSFSTYVLYIGSSVEAILLSTALADKINLLRKEKDESQVYALSVARENEQLIKEQNIVLEQKVAKRTDELQNTNNQLSQTLLDLQDAQTQLVQAEKMASLGQLTAGIAHEINNPINFVKSNIKPLQLDINDLFEIIDEYNSLHKKDKESVNKTLKDIYSKQENIGLDFIKNEIQQLIKGIENGADRTAEIVRGLRTFSRLDESELKSASVHDGLDSTFVLLRNSMPVWLKIEKHFNANGVIECYPGKLNQVFMNILNNAMQAIVSKQDKTENECITVETRDIENNYIQISIKDTGTGMTEEVKAKIFEPFFTTKAVGEGTGLGMAIVFKIIQSHHGKIEIESEPGKGTEFIITLPHIQKEDISTQK</sequence>
<dbReference type="EC" id="2.7.13.3" evidence="2"/>
<dbReference type="InterPro" id="IPR036890">
    <property type="entry name" value="HATPase_C_sf"/>
</dbReference>
<dbReference type="InterPro" id="IPR004358">
    <property type="entry name" value="Sig_transdc_His_kin-like_C"/>
</dbReference>
<feature type="transmembrane region" description="Helical" evidence="5">
    <location>
        <begin position="249"/>
        <end position="272"/>
    </location>
</feature>
<evidence type="ECO:0000256" key="3">
    <source>
        <dbReference type="ARBA" id="ARBA00022553"/>
    </source>
</evidence>
<dbReference type="PROSITE" id="PS50109">
    <property type="entry name" value="HIS_KIN"/>
    <property type="match status" value="1"/>
</dbReference>
<dbReference type="SUPFAM" id="SSF47384">
    <property type="entry name" value="Homodimeric domain of signal transducing histidine kinase"/>
    <property type="match status" value="1"/>
</dbReference>
<keyword evidence="3" id="KW-0597">Phosphoprotein</keyword>
<feature type="transmembrane region" description="Helical" evidence="5">
    <location>
        <begin position="314"/>
        <end position="335"/>
    </location>
</feature>